<dbReference type="Proteomes" id="UP001283361">
    <property type="component" value="Unassembled WGS sequence"/>
</dbReference>
<organism evidence="1 2">
    <name type="scientific">Elysia crispata</name>
    <name type="common">lettuce slug</name>
    <dbReference type="NCBI Taxonomy" id="231223"/>
    <lineage>
        <taxon>Eukaryota</taxon>
        <taxon>Metazoa</taxon>
        <taxon>Spiralia</taxon>
        <taxon>Lophotrochozoa</taxon>
        <taxon>Mollusca</taxon>
        <taxon>Gastropoda</taxon>
        <taxon>Heterobranchia</taxon>
        <taxon>Euthyneura</taxon>
        <taxon>Panpulmonata</taxon>
        <taxon>Sacoglossa</taxon>
        <taxon>Placobranchoidea</taxon>
        <taxon>Plakobranchidae</taxon>
        <taxon>Elysia</taxon>
    </lineage>
</organism>
<accession>A0AAE1CMZ2</accession>
<keyword evidence="2" id="KW-1185">Reference proteome</keyword>
<proteinExistence type="predicted"/>
<dbReference type="EMBL" id="JAWDGP010007415">
    <property type="protein sequence ID" value="KAK3719377.1"/>
    <property type="molecule type" value="Genomic_DNA"/>
</dbReference>
<name>A0AAE1CMZ2_9GAST</name>
<evidence type="ECO:0000313" key="1">
    <source>
        <dbReference type="EMBL" id="KAK3719377.1"/>
    </source>
</evidence>
<gene>
    <name evidence="1" type="ORF">RRG08_029533</name>
</gene>
<dbReference type="AlphaFoldDB" id="A0AAE1CMZ2"/>
<reference evidence="1" key="1">
    <citation type="journal article" date="2023" name="G3 (Bethesda)">
        <title>A reference genome for the long-term kleptoplast-retaining sea slug Elysia crispata morphotype clarki.</title>
        <authorList>
            <person name="Eastman K.E."/>
            <person name="Pendleton A.L."/>
            <person name="Shaikh M.A."/>
            <person name="Suttiyut T."/>
            <person name="Ogas R."/>
            <person name="Tomko P."/>
            <person name="Gavelis G."/>
            <person name="Widhalm J.R."/>
            <person name="Wisecaver J.H."/>
        </authorList>
    </citation>
    <scope>NUCLEOTIDE SEQUENCE</scope>
    <source>
        <strain evidence="1">ECLA1</strain>
    </source>
</reference>
<evidence type="ECO:0000313" key="2">
    <source>
        <dbReference type="Proteomes" id="UP001283361"/>
    </source>
</evidence>
<comment type="caution">
    <text evidence="1">The sequence shown here is derived from an EMBL/GenBank/DDBJ whole genome shotgun (WGS) entry which is preliminary data.</text>
</comment>
<sequence length="123" mass="13918">MKKTEQKKMLYNFSPDFASLTIYSERKVKKAVEARLAIQTRQALLAAGDGHEFKRRRCDLFCCLTSPLCQPFVFIRAEHRYGDRFSAAEESNIGLVIGNGTEEQLHRELFDSMPQVSSVAGAD</sequence>
<protein>
    <submittedName>
        <fullName evidence="1">Uncharacterized protein</fullName>
    </submittedName>
</protein>